<reference evidence="1 2" key="1">
    <citation type="journal article" date="2008" name="Nature">
        <title>The genome of the model beetle and pest Tribolium castaneum.</title>
        <authorList>
            <consortium name="Tribolium Genome Sequencing Consortium"/>
            <person name="Richards S."/>
            <person name="Gibbs R.A."/>
            <person name="Weinstock G.M."/>
            <person name="Brown S.J."/>
            <person name="Denell R."/>
            <person name="Beeman R.W."/>
            <person name="Gibbs R."/>
            <person name="Beeman R.W."/>
            <person name="Brown S.J."/>
            <person name="Bucher G."/>
            <person name="Friedrich M."/>
            <person name="Grimmelikhuijzen C.J."/>
            <person name="Klingler M."/>
            <person name="Lorenzen M."/>
            <person name="Richards S."/>
            <person name="Roth S."/>
            <person name="Schroder R."/>
            <person name="Tautz D."/>
            <person name="Zdobnov E.M."/>
            <person name="Muzny D."/>
            <person name="Gibbs R.A."/>
            <person name="Weinstock G.M."/>
            <person name="Attaway T."/>
            <person name="Bell S."/>
            <person name="Buhay C.J."/>
            <person name="Chandrabose M.N."/>
            <person name="Chavez D."/>
            <person name="Clerk-Blankenburg K.P."/>
            <person name="Cree A."/>
            <person name="Dao M."/>
            <person name="Davis C."/>
            <person name="Chacko J."/>
            <person name="Dinh H."/>
            <person name="Dugan-Rocha S."/>
            <person name="Fowler G."/>
            <person name="Garner T.T."/>
            <person name="Garnes J."/>
            <person name="Gnirke A."/>
            <person name="Hawes A."/>
            <person name="Hernandez J."/>
            <person name="Hines S."/>
            <person name="Holder M."/>
            <person name="Hume J."/>
            <person name="Jhangiani S.N."/>
            <person name="Joshi V."/>
            <person name="Khan Z.M."/>
            <person name="Jackson L."/>
            <person name="Kovar C."/>
            <person name="Kowis A."/>
            <person name="Lee S."/>
            <person name="Lewis L.R."/>
            <person name="Margolis J."/>
            <person name="Morgan M."/>
            <person name="Nazareth L.V."/>
            <person name="Nguyen N."/>
            <person name="Okwuonu G."/>
            <person name="Parker D."/>
            <person name="Richards S."/>
            <person name="Ruiz S.J."/>
            <person name="Santibanez J."/>
            <person name="Savard J."/>
            <person name="Scherer S.E."/>
            <person name="Schneider B."/>
            <person name="Sodergren E."/>
            <person name="Tautz D."/>
            <person name="Vattahil S."/>
            <person name="Villasana D."/>
            <person name="White C.S."/>
            <person name="Wright R."/>
            <person name="Park Y."/>
            <person name="Beeman R.W."/>
            <person name="Lord J."/>
            <person name="Oppert B."/>
            <person name="Lorenzen M."/>
            <person name="Brown S."/>
            <person name="Wang L."/>
            <person name="Savard J."/>
            <person name="Tautz D."/>
            <person name="Richards S."/>
            <person name="Weinstock G."/>
            <person name="Gibbs R.A."/>
            <person name="Liu Y."/>
            <person name="Worley K."/>
            <person name="Weinstock G."/>
            <person name="Elsik C.G."/>
            <person name="Reese J.T."/>
            <person name="Elhaik E."/>
            <person name="Landan G."/>
            <person name="Graur D."/>
            <person name="Arensburger P."/>
            <person name="Atkinson P."/>
            <person name="Beeman R.W."/>
            <person name="Beidler J."/>
            <person name="Brown S.J."/>
            <person name="Demuth J.P."/>
            <person name="Drury D.W."/>
            <person name="Du Y.Z."/>
            <person name="Fujiwara H."/>
            <person name="Lorenzen M."/>
            <person name="Maselli V."/>
            <person name="Osanai M."/>
            <person name="Park Y."/>
            <person name="Robertson H.M."/>
            <person name="Tu Z."/>
            <person name="Wang J.J."/>
            <person name="Wang S."/>
            <person name="Richards S."/>
            <person name="Song H."/>
            <person name="Zhang L."/>
            <person name="Sodergren E."/>
            <person name="Werner D."/>
            <person name="Stanke M."/>
            <person name="Morgenstern B."/>
            <person name="Solovyev V."/>
            <person name="Kosarev P."/>
            <person name="Brown G."/>
            <person name="Chen H.C."/>
            <person name="Ermolaeva O."/>
            <person name="Hlavina W."/>
            <person name="Kapustin Y."/>
            <person name="Kiryutin B."/>
            <person name="Kitts P."/>
            <person name="Maglott D."/>
            <person name="Pruitt K."/>
            <person name="Sapojnikov V."/>
            <person name="Souvorov A."/>
            <person name="Mackey A.J."/>
            <person name="Waterhouse R.M."/>
            <person name="Wyder S."/>
            <person name="Zdobnov E.M."/>
            <person name="Zdobnov E.M."/>
            <person name="Wyder S."/>
            <person name="Kriventseva E.V."/>
            <person name="Kadowaki T."/>
            <person name="Bork P."/>
            <person name="Aranda M."/>
            <person name="Bao R."/>
            <person name="Beermann A."/>
            <person name="Berns N."/>
            <person name="Bolognesi R."/>
            <person name="Bonneton F."/>
            <person name="Bopp D."/>
            <person name="Brown S.J."/>
            <person name="Bucher G."/>
            <person name="Butts T."/>
            <person name="Chaumot A."/>
            <person name="Denell R.E."/>
            <person name="Ferrier D.E."/>
            <person name="Friedrich M."/>
            <person name="Gordon C.M."/>
            <person name="Jindra M."/>
            <person name="Klingler M."/>
            <person name="Lan Q."/>
            <person name="Lattorff H.M."/>
            <person name="Laudet V."/>
            <person name="von Levetsow C."/>
            <person name="Liu Z."/>
            <person name="Lutz R."/>
            <person name="Lynch J.A."/>
            <person name="da Fonseca R.N."/>
            <person name="Posnien N."/>
            <person name="Reuter R."/>
            <person name="Roth S."/>
            <person name="Savard J."/>
            <person name="Schinko J.B."/>
            <person name="Schmitt C."/>
            <person name="Schoppmeier M."/>
            <person name="Schroder R."/>
            <person name="Shippy T.D."/>
            <person name="Simonnet F."/>
            <person name="Marques-Souza H."/>
            <person name="Tautz D."/>
            <person name="Tomoyasu Y."/>
            <person name="Trauner J."/>
            <person name="Van der Zee M."/>
            <person name="Vervoort M."/>
            <person name="Wittkopp N."/>
            <person name="Wimmer E.A."/>
            <person name="Yang X."/>
            <person name="Jones A.K."/>
            <person name="Sattelle D.B."/>
            <person name="Ebert P.R."/>
            <person name="Nelson D."/>
            <person name="Scott J.G."/>
            <person name="Beeman R.W."/>
            <person name="Muthukrishnan S."/>
            <person name="Kramer K.J."/>
            <person name="Arakane Y."/>
            <person name="Beeman R.W."/>
            <person name="Zhu Q."/>
            <person name="Hogenkamp D."/>
            <person name="Dixit R."/>
            <person name="Oppert B."/>
            <person name="Jiang H."/>
            <person name="Zou Z."/>
            <person name="Marshall J."/>
            <person name="Elpidina E."/>
            <person name="Vinokurov K."/>
            <person name="Oppert C."/>
            <person name="Zou Z."/>
            <person name="Evans J."/>
            <person name="Lu Z."/>
            <person name="Zhao P."/>
            <person name="Sumathipala N."/>
            <person name="Altincicek B."/>
            <person name="Vilcinskas A."/>
            <person name="Williams M."/>
            <person name="Hultmark D."/>
            <person name="Hetru C."/>
            <person name="Jiang H."/>
            <person name="Grimmelikhuijzen C.J."/>
            <person name="Hauser F."/>
            <person name="Cazzamali G."/>
            <person name="Williamson M."/>
            <person name="Park Y."/>
            <person name="Li B."/>
            <person name="Tanaka Y."/>
            <person name="Predel R."/>
            <person name="Neupert S."/>
            <person name="Schachtner J."/>
            <person name="Verleyen P."/>
            <person name="Raible F."/>
            <person name="Bork P."/>
            <person name="Friedrich M."/>
            <person name="Walden K.K."/>
            <person name="Robertson H.M."/>
            <person name="Angeli S."/>
            <person name="Foret S."/>
            <person name="Bucher G."/>
            <person name="Schuetz S."/>
            <person name="Maleszka R."/>
            <person name="Wimmer E.A."/>
            <person name="Beeman R.W."/>
            <person name="Lorenzen M."/>
            <person name="Tomoyasu Y."/>
            <person name="Miller S.C."/>
            <person name="Grossmann D."/>
            <person name="Bucher G."/>
        </authorList>
    </citation>
    <scope>NUCLEOTIDE SEQUENCE [LARGE SCALE GENOMIC DNA]</scope>
    <source>
        <strain evidence="1 2">Georgia GA2</strain>
    </source>
</reference>
<organism evidence="1 2">
    <name type="scientific">Tribolium castaneum</name>
    <name type="common">Red flour beetle</name>
    <dbReference type="NCBI Taxonomy" id="7070"/>
    <lineage>
        <taxon>Eukaryota</taxon>
        <taxon>Metazoa</taxon>
        <taxon>Ecdysozoa</taxon>
        <taxon>Arthropoda</taxon>
        <taxon>Hexapoda</taxon>
        <taxon>Insecta</taxon>
        <taxon>Pterygota</taxon>
        <taxon>Neoptera</taxon>
        <taxon>Endopterygota</taxon>
        <taxon>Coleoptera</taxon>
        <taxon>Polyphaga</taxon>
        <taxon>Cucujiformia</taxon>
        <taxon>Tenebrionidae</taxon>
        <taxon>Tenebrionidae incertae sedis</taxon>
        <taxon>Tribolium</taxon>
    </lineage>
</organism>
<gene>
    <name evidence="1" type="primary">GLEAN_13640</name>
    <name evidence="1" type="ORF">TcasGA2_TC013640</name>
</gene>
<proteinExistence type="predicted"/>
<name>D6W6U3_TRICA</name>
<evidence type="ECO:0000313" key="1">
    <source>
        <dbReference type="EMBL" id="EFA11455.1"/>
    </source>
</evidence>
<protein>
    <submittedName>
        <fullName evidence="1">Uncharacterized protein</fullName>
    </submittedName>
</protein>
<accession>D6W6U3</accession>
<dbReference type="EMBL" id="KQ971307">
    <property type="protein sequence ID" value="EFA11455.1"/>
    <property type="molecule type" value="Genomic_DNA"/>
</dbReference>
<evidence type="ECO:0000313" key="2">
    <source>
        <dbReference type="Proteomes" id="UP000007266"/>
    </source>
</evidence>
<keyword evidence="2" id="KW-1185">Reference proteome</keyword>
<reference evidence="1 2" key="2">
    <citation type="journal article" date="2010" name="Nucleic Acids Res.">
        <title>BeetleBase in 2010: revisions to provide comprehensive genomic information for Tribolium castaneum.</title>
        <authorList>
            <person name="Kim H.S."/>
            <person name="Murphy T."/>
            <person name="Xia J."/>
            <person name="Caragea D."/>
            <person name="Park Y."/>
            <person name="Beeman R.W."/>
            <person name="Lorenzen M.D."/>
            <person name="Butcher S."/>
            <person name="Manak J.R."/>
            <person name="Brown S.J."/>
        </authorList>
    </citation>
    <scope>GENOME REANNOTATION</scope>
    <source>
        <strain evidence="1 2">Georgia GA2</strain>
    </source>
</reference>
<dbReference type="AlphaFoldDB" id="D6W6U3"/>
<dbReference type="Proteomes" id="UP000007266">
    <property type="component" value="Linkage group 1"/>
</dbReference>
<sequence>MDENNKVVSSGTREISRHAIAFNVAARACVEEISQSRDTELMRKRDGVNQCELEETFEFCHNFRFRRREGSWWHFR</sequence>
<dbReference type="HOGENOM" id="CLU_2657678_0_0_1"/>
<dbReference type="InParanoid" id="D6W6U3"/>